<proteinExistence type="predicted"/>
<accession>A0A151PDT9</accession>
<comment type="caution">
    <text evidence="1">The sequence shown here is derived from an EMBL/GenBank/DDBJ whole genome shotgun (WGS) entry which is preliminary data.</text>
</comment>
<protein>
    <submittedName>
        <fullName evidence="1">Uncharacterized protein</fullName>
    </submittedName>
</protein>
<keyword evidence="2" id="KW-1185">Reference proteome</keyword>
<dbReference type="AlphaFoldDB" id="A0A151PDT9"/>
<sequence>MVAFCDVDIPGGVELFPGKNGENTSRKENACCDGIGDNQASELAGEFFLGKFFRNDIHLRRVFSPQYNRITRKI</sequence>
<dbReference type="Proteomes" id="UP000050525">
    <property type="component" value="Unassembled WGS sequence"/>
</dbReference>
<evidence type="ECO:0000313" key="1">
    <source>
        <dbReference type="EMBL" id="KYO47251.1"/>
    </source>
</evidence>
<reference evidence="1 2" key="1">
    <citation type="journal article" date="2012" name="Genome Biol.">
        <title>Sequencing three crocodilian genomes to illuminate the evolution of archosaurs and amniotes.</title>
        <authorList>
            <person name="St John J.A."/>
            <person name="Braun E.L."/>
            <person name="Isberg S.R."/>
            <person name="Miles L.G."/>
            <person name="Chong A.Y."/>
            <person name="Gongora J."/>
            <person name="Dalzell P."/>
            <person name="Moran C."/>
            <person name="Bed'hom B."/>
            <person name="Abzhanov A."/>
            <person name="Burgess S.C."/>
            <person name="Cooksey A.M."/>
            <person name="Castoe T.A."/>
            <person name="Crawford N.G."/>
            <person name="Densmore L.D."/>
            <person name="Drew J.C."/>
            <person name="Edwards S.V."/>
            <person name="Faircloth B.C."/>
            <person name="Fujita M.K."/>
            <person name="Greenwold M.J."/>
            <person name="Hoffmann F.G."/>
            <person name="Howard J.M."/>
            <person name="Iguchi T."/>
            <person name="Janes D.E."/>
            <person name="Khan S.Y."/>
            <person name="Kohno S."/>
            <person name="de Koning A.J."/>
            <person name="Lance S.L."/>
            <person name="McCarthy F.M."/>
            <person name="McCormack J.E."/>
            <person name="Merchant M.E."/>
            <person name="Peterson D.G."/>
            <person name="Pollock D.D."/>
            <person name="Pourmand N."/>
            <person name="Raney B.J."/>
            <person name="Roessler K.A."/>
            <person name="Sanford J.R."/>
            <person name="Sawyer R.H."/>
            <person name="Schmidt C.J."/>
            <person name="Triplett E.W."/>
            <person name="Tuberville T.D."/>
            <person name="Venegas-Anaya M."/>
            <person name="Howard J.T."/>
            <person name="Jarvis E.D."/>
            <person name="Guillette L.J.Jr."/>
            <person name="Glenn T.C."/>
            <person name="Green R.E."/>
            <person name="Ray D.A."/>
        </authorList>
    </citation>
    <scope>NUCLEOTIDE SEQUENCE [LARGE SCALE GENOMIC DNA]</scope>
    <source>
        <strain evidence="1">KSC_2009_1</strain>
    </source>
</reference>
<organism evidence="1 2">
    <name type="scientific">Alligator mississippiensis</name>
    <name type="common">American alligator</name>
    <dbReference type="NCBI Taxonomy" id="8496"/>
    <lineage>
        <taxon>Eukaryota</taxon>
        <taxon>Metazoa</taxon>
        <taxon>Chordata</taxon>
        <taxon>Craniata</taxon>
        <taxon>Vertebrata</taxon>
        <taxon>Euteleostomi</taxon>
        <taxon>Archelosauria</taxon>
        <taxon>Archosauria</taxon>
        <taxon>Crocodylia</taxon>
        <taxon>Alligatoridae</taxon>
        <taxon>Alligatorinae</taxon>
        <taxon>Alligator</taxon>
    </lineage>
</organism>
<dbReference type="EMBL" id="AKHW03000474">
    <property type="protein sequence ID" value="KYO47251.1"/>
    <property type="molecule type" value="Genomic_DNA"/>
</dbReference>
<evidence type="ECO:0000313" key="2">
    <source>
        <dbReference type="Proteomes" id="UP000050525"/>
    </source>
</evidence>
<name>A0A151PDT9_ALLMI</name>
<gene>
    <name evidence="1" type="ORF">Y1Q_0019962</name>
</gene>